<protein>
    <submittedName>
        <fullName evidence="2">Uncharacterized membrane protein</fullName>
    </submittedName>
</protein>
<feature type="transmembrane region" description="Helical" evidence="1">
    <location>
        <begin position="115"/>
        <end position="134"/>
    </location>
</feature>
<dbReference type="STRING" id="1156985.SAMN04488118_10927"/>
<feature type="transmembrane region" description="Helical" evidence="1">
    <location>
        <begin position="78"/>
        <end position="95"/>
    </location>
</feature>
<evidence type="ECO:0000256" key="1">
    <source>
        <dbReference type="SAM" id="Phobius"/>
    </source>
</evidence>
<dbReference type="Proteomes" id="UP000198767">
    <property type="component" value="Unassembled WGS sequence"/>
</dbReference>
<feature type="transmembrane region" description="Helical" evidence="1">
    <location>
        <begin position="12"/>
        <end position="30"/>
    </location>
</feature>
<accession>A0A1G5R633</accession>
<gene>
    <name evidence="2" type="ORF">SAMN04488118_10927</name>
</gene>
<keyword evidence="3" id="KW-1185">Reference proteome</keyword>
<sequence length="247" mass="27745">MTIAHQLSQFSFIDLAALTLLIGGWMWMGWRIENPHPERPSVSVLMADFRRDWMYQMVTRDPRIFDAQLISQLRQGTAFFASTSMIAIGGGLALIGNTEQLAGVARDLIQDNAPAFVWEVKLLIILLILSNAFLKFVWAHRIFGYCSVMMASVPNDPADALSYPRATQAAELNITAARSFNRGMRATYFALTATAWLLGPIPLMIAVVITLAVLYRREFVSRSREFLLDLPAQHSDTPKREHSARSE</sequence>
<dbReference type="OrthoDB" id="9806874at2"/>
<dbReference type="PANTHER" id="PTHR31168">
    <property type="entry name" value="OS02G0292800 PROTEIN"/>
    <property type="match status" value="1"/>
</dbReference>
<dbReference type="AlphaFoldDB" id="A0A1G5R633"/>
<dbReference type="PANTHER" id="PTHR31168:SF1">
    <property type="entry name" value="DUF599 FAMILY PROTEIN"/>
    <property type="match status" value="1"/>
</dbReference>
<evidence type="ECO:0000313" key="3">
    <source>
        <dbReference type="Proteomes" id="UP000198767"/>
    </source>
</evidence>
<name>A0A1G5R633_9RHOB</name>
<proteinExistence type="predicted"/>
<keyword evidence="1" id="KW-0812">Transmembrane</keyword>
<organism evidence="2 3">
    <name type="scientific">Epibacterium ulvae</name>
    <dbReference type="NCBI Taxonomy" id="1156985"/>
    <lineage>
        <taxon>Bacteria</taxon>
        <taxon>Pseudomonadati</taxon>
        <taxon>Pseudomonadota</taxon>
        <taxon>Alphaproteobacteria</taxon>
        <taxon>Rhodobacterales</taxon>
        <taxon>Roseobacteraceae</taxon>
        <taxon>Epibacterium</taxon>
    </lineage>
</organism>
<feature type="transmembrane region" description="Helical" evidence="1">
    <location>
        <begin position="188"/>
        <end position="215"/>
    </location>
</feature>
<dbReference type="EMBL" id="FMWG01000009">
    <property type="protein sequence ID" value="SCZ69328.1"/>
    <property type="molecule type" value="Genomic_DNA"/>
</dbReference>
<reference evidence="2 3" key="1">
    <citation type="submission" date="2016-10" db="EMBL/GenBank/DDBJ databases">
        <authorList>
            <person name="de Groot N.N."/>
        </authorList>
    </citation>
    <scope>NUCLEOTIDE SEQUENCE [LARGE SCALE GENOMIC DNA]</scope>
    <source>
        <strain evidence="2 3">U95</strain>
    </source>
</reference>
<evidence type="ECO:0000313" key="2">
    <source>
        <dbReference type="EMBL" id="SCZ69328.1"/>
    </source>
</evidence>
<keyword evidence="1" id="KW-0472">Membrane</keyword>
<keyword evidence="1" id="KW-1133">Transmembrane helix</keyword>
<dbReference type="RefSeq" id="WP_090219917.1">
    <property type="nucleotide sequence ID" value="NZ_CANLDO010000008.1"/>
</dbReference>
<dbReference type="InterPro" id="IPR006747">
    <property type="entry name" value="DUF599"/>
</dbReference>
<dbReference type="Pfam" id="PF04654">
    <property type="entry name" value="DUF599"/>
    <property type="match status" value="1"/>
</dbReference>